<evidence type="ECO:0000313" key="2">
    <source>
        <dbReference type="EMBL" id="NYA71228.1"/>
    </source>
</evidence>
<organism evidence="2 3">
    <name type="scientific">Flavobacterium agri</name>
    <dbReference type="NCBI Taxonomy" id="2743471"/>
    <lineage>
        <taxon>Bacteria</taxon>
        <taxon>Pseudomonadati</taxon>
        <taxon>Bacteroidota</taxon>
        <taxon>Flavobacteriia</taxon>
        <taxon>Flavobacteriales</taxon>
        <taxon>Flavobacteriaceae</taxon>
        <taxon>Flavobacterium</taxon>
    </lineage>
</organism>
<protein>
    <submittedName>
        <fullName evidence="2">Uncharacterized protein</fullName>
    </submittedName>
</protein>
<feature type="compositionally biased region" description="Basic and acidic residues" evidence="1">
    <location>
        <begin position="1"/>
        <end position="24"/>
    </location>
</feature>
<dbReference type="Proteomes" id="UP000535020">
    <property type="component" value="Unassembled WGS sequence"/>
</dbReference>
<gene>
    <name evidence="2" type="ORF">HZF10_09880</name>
</gene>
<sequence length="76" mass="8526">MENTRDDRKQPINDGDNQGHDWARQQENASVRFQQDKSQDTTEEEEHQLPEWGDIDPLDRPGPAGPMDPSGPGSAV</sequence>
<evidence type="ECO:0000256" key="1">
    <source>
        <dbReference type="SAM" id="MobiDB-lite"/>
    </source>
</evidence>
<keyword evidence="3" id="KW-1185">Reference proteome</keyword>
<dbReference type="RefSeq" id="WP_176006028.1">
    <property type="nucleotide sequence ID" value="NZ_JABWMI010000010.1"/>
</dbReference>
<dbReference type="EMBL" id="JACBJI010000003">
    <property type="protein sequence ID" value="NYA71228.1"/>
    <property type="molecule type" value="Genomic_DNA"/>
</dbReference>
<comment type="caution">
    <text evidence="2">The sequence shown here is derived from an EMBL/GenBank/DDBJ whole genome shotgun (WGS) entry which is preliminary data.</text>
</comment>
<dbReference type="AlphaFoldDB" id="A0A7Y8Y294"/>
<name>A0A7Y8Y294_9FLAO</name>
<evidence type="ECO:0000313" key="3">
    <source>
        <dbReference type="Proteomes" id="UP000535020"/>
    </source>
</evidence>
<accession>A0A7Y8Y294</accession>
<feature type="region of interest" description="Disordered" evidence="1">
    <location>
        <begin position="1"/>
        <end position="76"/>
    </location>
</feature>
<proteinExistence type="predicted"/>
<reference evidence="2 3" key="1">
    <citation type="submission" date="2020-07" db="EMBL/GenBank/DDBJ databases">
        <authorList>
            <person name="Sun Q."/>
        </authorList>
    </citation>
    <scope>NUCLEOTIDE SEQUENCE [LARGE SCALE GENOMIC DNA]</scope>
    <source>
        <strain evidence="2 3">MAH-1</strain>
    </source>
</reference>